<dbReference type="EMBL" id="ML179134">
    <property type="protein sequence ID" value="THU98574.1"/>
    <property type="molecule type" value="Genomic_DNA"/>
</dbReference>
<organism evidence="2 3">
    <name type="scientific">Dendrothele bispora (strain CBS 962.96)</name>
    <dbReference type="NCBI Taxonomy" id="1314807"/>
    <lineage>
        <taxon>Eukaryota</taxon>
        <taxon>Fungi</taxon>
        <taxon>Dikarya</taxon>
        <taxon>Basidiomycota</taxon>
        <taxon>Agaricomycotina</taxon>
        <taxon>Agaricomycetes</taxon>
        <taxon>Agaricomycetidae</taxon>
        <taxon>Agaricales</taxon>
        <taxon>Agaricales incertae sedis</taxon>
        <taxon>Dendrothele</taxon>
    </lineage>
</organism>
<dbReference type="Proteomes" id="UP000297245">
    <property type="component" value="Unassembled WGS sequence"/>
</dbReference>
<evidence type="ECO:0000256" key="1">
    <source>
        <dbReference type="SAM" id="Phobius"/>
    </source>
</evidence>
<keyword evidence="1" id="KW-0812">Transmembrane</keyword>
<sequence>MNSDTNYSCDTSCFSRHFIQIIVVFLGIRVIEIPLRNQSQRSLGPYLAPISLQQVV</sequence>
<dbReference type="AlphaFoldDB" id="A0A4S8M8A0"/>
<gene>
    <name evidence="2" type="ORF">K435DRAFT_777447</name>
</gene>
<evidence type="ECO:0000313" key="3">
    <source>
        <dbReference type="Proteomes" id="UP000297245"/>
    </source>
</evidence>
<proteinExistence type="predicted"/>
<accession>A0A4S8M8A0</accession>
<evidence type="ECO:0000313" key="2">
    <source>
        <dbReference type="EMBL" id="THU98574.1"/>
    </source>
</evidence>
<name>A0A4S8M8A0_DENBC</name>
<protein>
    <submittedName>
        <fullName evidence="2">Uncharacterized protein</fullName>
    </submittedName>
</protein>
<keyword evidence="1" id="KW-0472">Membrane</keyword>
<keyword evidence="3" id="KW-1185">Reference proteome</keyword>
<feature type="transmembrane region" description="Helical" evidence="1">
    <location>
        <begin position="14"/>
        <end position="31"/>
    </location>
</feature>
<keyword evidence="1" id="KW-1133">Transmembrane helix</keyword>
<reference evidence="2 3" key="1">
    <citation type="journal article" date="2019" name="Nat. Ecol. Evol.">
        <title>Megaphylogeny resolves global patterns of mushroom evolution.</title>
        <authorList>
            <person name="Varga T."/>
            <person name="Krizsan K."/>
            <person name="Foldi C."/>
            <person name="Dima B."/>
            <person name="Sanchez-Garcia M."/>
            <person name="Sanchez-Ramirez S."/>
            <person name="Szollosi G.J."/>
            <person name="Szarkandi J.G."/>
            <person name="Papp V."/>
            <person name="Albert L."/>
            <person name="Andreopoulos W."/>
            <person name="Angelini C."/>
            <person name="Antonin V."/>
            <person name="Barry K.W."/>
            <person name="Bougher N.L."/>
            <person name="Buchanan P."/>
            <person name="Buyck B."/>
            <person name="Bense V."/>
            <person name="Catcheside P."/>
            <person name="Chovatia M."/>
            <person name="Cooper J."/>
            <person name="Damon W."/>
            <person name="Desjardin D."/>
            <person name="Finy P."/>
            <person name="Geml J."/>
            <person name="Haridas S."/>
            <person name="Hughes K."/>
            <person name="Justo A."/>
            <person name="Karasinski D."/>
            <person name="Kautmanova I."/>
            <person name="Kiss B."/>
            <person name="Kocsube S."/>
            <person name="Kotiranta H."/>
            <person name="LaButti K.M."/>
            <person name="Lechner B.E."/>
            <person name="Liimatainen K."/>
            <person name="Lipzen A."/>
            <person name="Lukacs Z."/>
            <person name="Mihaltcheva S."/>
            <person name="Morgado L.N."/>
            <person name="Niskanen T."/>
            <person name="Noordeloos M.E."/>
            <person name="Ohm R.A."/>
            <person name="Ortiz-Santana B."/>
            <person name="Ovrebo C."/>
            <person name="Racz N."/>
            <person name="Riley R."/>
            <person name="Savchenko A."/>
            <person name="Shiryaev A."/>
            <person name="Soop K."/>
            <person name="Spirin V."/>
            <person name="Szebenyi C."/>
            <person name="Tomsovsky M."/>
            <person name="Tulloss R.E."/>
            <person name="Uehling J."/>
            <person name="Grigoriev I.V."/>
            <person name="Vagvolgyi C."/>
            <person name="Papp T."/>
            <person name="Martin F.M."/>
            <person name="Miettinen O."/>
            <person name="Hibbett D.S."/>
            <person name="Nagy L.G."/>
        </authorList>
    </citation>
    <scope>NUCLEOTIDE SEQUENCE [LARGE SCALE GENOMIC DNA]</scope>
    <source>
        <strain evidence="2 3">CBS 962.96</strain>
    </source>
</reference>